<dbReference type="CDD" id="cd07377">
    <property type="entry name" value="WHTH_GntR"/>
    <property type="match status" value="1"/>
</dbReference>
<dbReference type="Pfam" id="PF00392">
    <property type="entry name" value="GntR"/>
    <property type="match status" value="1"/>
</dbReference>
<dbReference type="AlphaFoldDB" id="A0A9X1WGG9"/>
<keyword evidence="3" id="KW-0804">Transcription</keyword>
<dbReference type="Gene3D" id="1.20.120.530">
    <property type="entry name" value="GntR ligand-binding domain-like"/>
    <property type="match status" value="1"/>
</dbReference>
<dbReference type="SUPFAM" id="SSF48008">
    <property type="entry name" value="GntR ligand-binding domain-like"/>
    <property type="match status" value="1"/>
</dbReference>
<keyword evidence="1" id="KW-0805">Transcription regulation</keyword>
<evidence type="ECO:0000256" key="1">
    <source>
        <dbReference type="ARBA" id="ARBA00023015"/>
    </source>
</evidence>
<dbReference type="SMART" id="SM00345">
    <property type="entry name" value="HTH_GNTR"/>
    <property type="match status" value="1"/>
</dbReference>
<reference evidence="6" key="1">
    <citation type="submission" date="2022-04" db="EMBL/GenBank/DDBJ databases">
        <title>Corynebacterium kalidii LD5P10.</title>
        <authorList>
            <person name="Sun J.Q."/>
        </authorList>
    </citation>
    <scope>NUCLEOTIDE SEQUENCE</scope>
    <source>
        <strain evidence="6">LD5P10</strain>
    </source>
</reference>
<evidence type="ECO:0000313" key="7">
    <source>
        <dbReference type="Proteomes" id="UP001139207"/>
    </source>
</evidence>
<dbReference type="RefSeq" id="WP_244803871.1">
    <property type="nucleotide sequence ID" value="NZ_JALIEA010000011.1"/>
</dbReference>
<dbReference type="EMBL" id="JALIEA010000011">
    <property type="protein sequence ID" value="MCJ7858170.1"/>
    <property type="molecule type" value="Genomic_DNA"/>
</dbReference>
<dbReference type="Gene3D" id="1.10.10.10">
    <property type="entry name" value="Winged helix-like DNA-binding domain superfamily/Winged helix DNA-binding domain"/>
    <property type="match status" value="1"/>
</dbReference>
<evidence type="ECO:0000256" key="3">
    <source>
        <dbReference type="ARBA" id="ARBA00023163"/>
    </source>
</evidence>
<dbReference type="InterPro" id="IPR036388">
    <property type="entry name" value="WH-like_DNA-bd_sf"/>
</dbReference>
<dbReference type="InterPro" id="IPR011711">
    <property type="entry name" value="GntR_C"/>
</dbReference>
<dbReference type="Pfam" id="PF07729">
    <property type="entry name" value="FCD"/>
    <property type="match status" value="1"/>
</dbReference>
<organism evidence="6 7">
    <name type="scientific">Corynebacterium kalidii</name>
    <dbReference type="NCBI Taxonomy" id="2931982"/>
    <lineage>
        <taxon>Bacteria</taxon>
        <taxon>Bacillati</taxon>
        <taxon>Actinomycetota</taxon>
        <taxon>Actinomycetes</taxon>
        <taxon>Mycobacteriales</taxon>
        <taxon>Corynebacteriaceae</taxon>
        <taxon>Corynebacterium</taxon>
    </lineage>
</organism>
<dbReference type="InterPro" id="IPR008920">
    <property type="entry name" value="TF_FadR/GntR_C"/>
</dbReference>
<feature type="region of interest" description="Disordered" evidence="4">
    <location>
        <begin position="207"/>
        <end position="235"/>
    </location>
</feature>
<dbReference type="GO" id="GO:0003700">
    <property type="term" value="F:DNA-binding transcription factor activity"/>
    <property type="evidence" value="ECO:0007669"/>
    <property type="project" value="InterPro"/>
</dbReference>
<dbReference type="PROSITE" id="PS50949">
    <property type="entry name" value="HTH_GNTR"/>
    <property type="match status" value="1"/>
</dbReference>
<accession>A0A9X1WGG9</accession>
<keyword evidence="2" id="KW-0238">DNA-binding</keyword>
<dbReference type="Proteomes" id="UP001139207">
    <property type="component" value="Unassembled WGS sequence"/>
</dbReference>
<dbReference type="InterPro" id="IPR000524">
    <property type="entry name" value="Tscrpt_reg_HTH_GntR"/>
</dbReference>
<comment type="caution">
    <text evidence="6">The sequence shown here is derived from an EMBL/GenBank/DDBJ whole genome shotgun (WGS) entry which is preliminary data.</text>
</comment>
<evidence type="ECO:0000256" key="2">
    <source>
        <dbReference type="ARBA" id="ARBA00023125"/>
    </source>
</evidence>
<evidence type="ECO:0000256" key="4">
    <source>
        <dbReference type="SAM" id="MobiDB-lite"/>
    </source>
</evidence>
<evidence type="ECO:0000259" key="5">
    <source>
        <dbReference type="PROSITE" id="PS50949"/>
    </source>
</evidence>
<dbReference type="GO" id="GO:0003677">
    <property type="term" value="F:DNA binding"/>
    <property type="evidence" value="ECO:0007669"/>
    <property type="project" value="UniProtKB-KW"/>
</dbReference>
<protein>
    <submittedName>
        <fullName evidence="6">GntR family transcriptional regulator</fullName>
    </submittedName>
</protein>
<dbReference type="PANTHER" id="PTHR43537">
    <property type="entry name" value="TRANSCRIPTIONAL REGULATOR, GNTR FAMILY"/>
    <property type="match status" value="1"/>
</dbReference>
<name>A0A9X1WGG9_9CORY</name>
<dbReference type="SMART" id="SM00895">
    <property type="entry name" value="FCD"/>
    <property type="match status" value="1"/>
</dbReference>
<evidence type="ECO:0000313" key="6">
    <source>
        <dbReference type="EMBL" id="MCJ7858170.1"/>
    </source>
</evidence>
<gene>
    <name evidence="6" type="ORF">MUN33_05480</name>
</gene>
<feature type="domain" description="HTH gntR-type" evidence="5">
    <location>
        <begin position="13"/>
        <end position="80"/>
    </location>
</feature>
<dbReference type="SUPFAM" id="SSF46785">
    <property type="entry name" value="Winged helix' DNA-binding domain"/>
    <property type="match status" value="1"/>
</dbReference>
<keyword evidence="7" id="KW-1185">Reference proteome</keyword>
<proteinExistence type="predicted"/>
<sequence length="235" mass="26967">MTPTTGTTSGTKLSKAEQTYIWLRNKIRTREYEPGHRLVLSTLAQTLNMSVVPIREAIRQLEAEGLVTYEHNVGARVSTLSQDAYFETMESVALLEGHATALSVPHLTPDDLGQARELNAQMERLLSDFAPETFTALNQKFHTALFHRCPNARLVELVYDEWDRLDYFRVSTFSYVPRRAEDSVKEHHRLIALIEAEADPHYIEHEARNHRLRTSRSYRDQITHSTTNPPKEPNA</sequence>
<dbReference type="InterPro" id="IPR036390">
    <property type="entry name" value="WH_DNA-bd_sf"/>
</dbReference>
<dbReference type="PANTHER" id="PTHR43537:SF24">
    <property type="entry name" value="GLUCONATE OPERON TRANSCRIPTIONAL REPRESSOR"/>
    <property type="match status" value="1"/>
</dbReference>